<keyword evidence="3" id="KW-1185">Reference proteome</keyword>
<keyword evidence="1" id="KW-0472">Membrane</keyword>
<dbReference type="RefSeq" id="WP_234265372.1">
    <property type="nucleotide sequence ID" value="NZ_BSPB01000041.1"/>
</dbReference>
<evidence type="ECO:0000313" key="2">
    <source>
        <dbReference type="EMBL" id="GLS16015.1"/>
    </source>
</evidence>
<organism evidence="2 3">
    <name type="scientific">Hydrogenophaga electricum</name>
    <dbReference type="NCBI Taxonomy" id="1230953"/>
    <lineage>
        <taxon>Bacteria</taxon>
        <taxon>Pseudomonadati</taxon>
        <taxon>Pseudomonadota</taxon>
        <taxon>Betaproteobacteria</taxon>
        <taxon>Burkholderiales</taxon>
        <taxon>Comamonadaceae</taxon>
        <taxon>Hydrogenophaga</taxon>
    </lineage>
</organism>
<protein>
    <submittedName>
        <fullName evidence="2">Uncharacterized protein</fullName>
    </submittedName>
</protein>
<feature type="transmembrane region" description="Helical" evidence="1">
    <location>
        <begin position="45"/>
        <end position="62"/>
    </location>
</feature>
<dbReference type="Proteomes" id="UP001156903">
    <property type="component" value="Unassembled WGS sequence"/>
</dbReference>
<name>A0ABQ6CB68_9BURK</name>
<feature type="transmembrane region" description="Helical" evidence="1">
    <location>
        <begin position="6"/>
        <end position="24"/>
    </location>
</feature>
<keyword evidence="1" id="KW-1133">Transmembrane helix</keyword>
<evidence type="ECO:0000313" key="3">
    <source>
        <dbReference type="Proteomes" id="UP001156903"/>
    </source>
</evidence>
<evidence type="ECO:0000256" key="1">
    <source>
        <dbReference type="SAM" id="Phobius"/>
    </source>
</evidence>
<proteinExistence type="predicted"/>
<comment type="caution">
    <text evidence="2">The sequence shown here is derived from an EMBL/GenBank/DDBJ whole genome shotgun (WGS) entry which is preliminary data.</text>
</comment>
<sequence length="63" mass="6550">MTERLFHAGVGAITGAAWGILNGTTARQSSGRLPLKTSRRCLRSVLLLGAGTGIALLAGFRLL</sequence>
<gene>
    <name evidence="2" type="ORF">GCM10007935_34530</name>
</gene>
<reference evidence="3" key="1">
    <citation type="journal article" date="2019" name="Int. J. Syst. Evol. Microbiol.">
        <title>The Global Catalogue of Microorganisms (GCM) 10K type strain sequencing project: providing services to taxonomists for standard genome sequencing and annotation.</title>
        <authorList>
            <consortium name="The Broad Institute Genomics Platform"/>
            <consortium name="The Broad Institute Genome Sequencing Center for Infectious Disease"/>
            <person name="Wu L."/>
            <person name="Ma J."/>
        </authorList>
    </citation>
    <scope>NUCLEOTIDE SEQUENCE [LARGE SCALE GENOMIC DNA]</scope>
    <source>
        <strain evidence="3">NBRC 109341</strain>
    </source>
</reference>
<keyword evidence="1" id="KW-0812">Transmembrane</keyword>
<accession>A0ABQ6CB68</accession>
<dbReference type="EMBL" id="BSPB01000041">
    <property type="protein sequence ID" value="GLS16015.1"/>
    <property type="molecule type" value="Genomic_DNA"/>
</dbReference>